<dbReference type="Pfam" id="PF00144">
    <property type="entry name" value="Beta-lactamase"/>
    <property type="match status" value="1"/>
</dbReference>
<keyword evidence="5" id="KW-1185">Reference proteome</keyword>
<keyword evidence="2" id="KW-0378">Hydrolase</keyword>
<reference evidence="4 5" key="1">
    <citation type="submission" date="2024-06" db="EMBL/GenBank/DDBJ databases">
        <title>Complete genome of Phlyctema vagabunda strain 19-DSS-EL-015.</title>
        <authorList>
            <person name="Fiorenzani C."/>
        </authorList>
    </citation>
    <scope>NUCLEOTIDE SEQUENCE [LARGE SCALE GENOMIC DNA]</scope>
    <source>
        <strain evidence="4 5">19-DSS-EL-015</strain>
    </source>
</reference>
<sequence>MCSFLSLYLSSCNPPDLATMSASAIDSLLKSATESSETGAHDTHGVIFTAANLKKNFSYAKASGATTLSAQSTALTEDAVCFVASMTKLMTTIAAMQVVERGLIGLDDDVSDVLHEWKDAEILEGFGEDGKPILRRAKNKITLRLLLSHSSGIGYDVIEPKLIQWRQTVGELPGTFSGSIDAGFKYPLVYDPGEGWCYGGGLDWAGRLVERLNDNMRLGEYMEKNIWRPLGMTSTTFNIAADEALKQRLMGMSARTPAGGLVPLLDPVYATPAQDDCGGIGSYSTAPDYMKVVTALLQADERILKKSSIDEMFKPQLTSPKYLEEVIKVPELRSVLAGNFPAGLKVNFGLGGMLNMEPLSTGRLTGSMQWGGMPNLFWWVDRESGVCGTYFSQVMPTGDQKSLDVFTKLESEVYKV</sequence>
<evidence type="ECO:0000313" key="5">
    <source>
        <dbReference type="Proteomes" id="UP001629113"/>
    </source>
</evidence>
<protein>
    <submittedName>
        <fullName evidence="4">Beta-lactamase family protein</fullName>
    </submittedName>
</protein>
<dbReference type="InterPro" id="IPR050789">
    <property type="entry name" value="Diverse_Enzym_Activities"/>
</dbReference>
<evidence type="ECO:0000256" key="1">
    <source>
        <dbReference type="ARBA" id="ARBA00009009"/>
    </source>
</evidence>
<name>A0ABR4PZL4_9HELO</name>
<feature type="domain" description="Beta-lactamase-related" evidence="3">
    <location>
        <begin position="71"/>
        <end position="401"/>
    </location>
</feature>
<evidence type="ECO:0000313" key="4">
    <source>
        <dbReference type="EMBL" id="KAL3428511.1"/>
    </source>
</evidence>
<dbReference type="InterPro" id="IPR001466">
    <property type="entry name" value="Beta-lactam-related"/>
</dbReference>
<dbReference type="InterPro" id="IPR012338">
    <property type="entry name" value="Beta-lactam/transpept-like"/>
</dbReference>
<comment type="caution">
    <text evidence="4">The sequence shown here is derived from an EMBL/GenBank/DDBJ whole genome shotgun (WGS) entry which is preliminary data.</text>
</comment>
<dbReference type="EMBL" id="JBFCZG010000001">
    <property type="protein sequence ID" value="KAL3428511.1"/>
    <property type="molecule type" value="Genomic_DNA"/>
</dbReference>
<accession>A0ABR4PZL4</accession>
<evidence type="ECO:0000259" key="3">
    <source>
        <dbReference type="Pfam" id="PF00144"/>
    </source>
</evidence>
<organism evidence="4 5">
    <name type="scientific">Phlyctema vagabunda</name>
    <dbReference type="NCBI Taxonomy" id="108571"/>
    <lineage>
        <taxon>Eukaryota</taxon>
        <taxon>Fungi</taxon>
        <taxon>Dikarya</taxon>
        <taxon>Ascomycota</taxon>
        <taxon>Pezizomycotina</taxon>
        <taxon>Leotiomycetes</taxon>
        <taxon>Helotiales</taxon>
        <taxon>Dermateaceae</taxon>
        <taxon>Phlyctema</taxon>
    </lineage>
</organism>
<dbReference type="PANTHER" id="PTHR43283:SF17">
    <property type="entry name" value="(LOVD), PUTATIVE (AFU_ORTHOLOGUE AFUA_5G00920)-RELATED"/>
    <property type="match status" value="1"/>
</dbReference>
<dbReference type="Gene3D" id="3.40.710.10">
    <property type="entry name" value="DD-peptidase/beta-lactamase superfamily"/>
    <property type="match status" value="1"/>
</dbReference>
<gene>
    <name evidence="4" type="ORF">PVAG01_02020</name>
</gene>
<dbReference type="SUPFAM" id="SSF56601">
    <property type="entry name" value="beta-lactamase/transpeptidase-like"/>
    <property type="match status" value="1"/>
</dbReference>
<proteinExistence type="inferred from homology"/>
<dbReference type="PANTHER" id="PTHR43283">
    <property type="entry name" value="BETA-LACTAMASE-RELATED"/>
    <property type="match status" value="1"/>
</dbReference>
<dbReference type="Proteomes" id="UP001629113">
    <property type="component" value="Unassembled WGS sequence"/>
</dbReference>
<evidence type="ECO:0000256" key="2">
    <source>
        <dbReference type="ARBA" id="ARBA00022801"/>
    </source>
</evidence>
<comment type="similarity">
    <text evidence="1">Belongs to the class-A beta-lactamase family.</text>
</comment>